<evidence type="ECO:0000313" key="2">
    <source>
        <dbReference type="Proteomes" id="UP000050795"/>
    </source>
</evidence>
<sequence>MDEDSRFSTTSSASMKQPTHLFPPSLPIPPYPAPDLIPVKLQTRRTSAPTTSHKCYYDINKSHRNNNYNNRNLDKHCLRTSENLGNLLPSEYSPDSPPQSLAGESISYSEFDSLFLANEHLSVNSSLTSKIQDCTTFRSNWSHNSEESLLTALVRCQKVTRKNMATKQNMSRNNELSVSNQNKLSVPEGNHSANCQNVVDYSQNGVKPCILTNITKEMISSSESEKHKTIRRRITIAGEHPSVPHSRKPTSLQQQQTHNSNHNSRISKRSSDSQNLGKVALAKQSWENYFTPKPPRIARNKTTEGERITRPVSVCITQDMGQYQRSSSVDCTYQDYKIKDTFENKTITNNFDKQFSNGYNEHLSIPKYKSISTPVSPIFSACDSPRTLSPAKRSTVTYEENRNIDCTESKHTCKGYLPRFNHPASVDDNLNCLNQKPDRLVYNTPELCSLEITNDRNSSSTLTLTENTTTTTKDPNQVTRLNQPTGQNTFNSNEISTNDSGIMKRLCTSDIHYPNFNVEEITENGYTPKRPLSVTIKRHCIQFPTLNSNDRKSSLSSTNSSNDYDNNNNINNNDDCDIFSDKSKNLIESKSPYATAENIQTDFTSNNHSHWSRLHVEKNRLLENLKVNLSNKNTPIDHLTLPSDKRSTLIRSYSADNNPNRAHSRNNSSPAGIERSESFHKVINHISHSVKSNQKPPSPYSISVNYNDNKSGYSSSPISPISVSVSLSPRLVQNDSIHLSNNKKHYVSSKECHQLKTNIRQEKISNKQSVNLSSVSPHLPKICANKVVLCQSKSNNCYEYGDDSDEDDNENSRVDKVNCTVEKMSLSPAARRYEEHVLATVSGKAYNKPGHQIFFNNNHNNVNSSMPYQNLLKKVKISPDYLQNNNKLITTNNNYNNCRDYDEESDSVVDQLQDDLNYAEIWREKLGAITRWKREVDKAMLAGETDIKEILCNPETSIYDSCVENKYSLINTPNNNHEVNTYLQPLPVQVNPFSPNELCPSPRDLQRQFLPCNIIPLKQSQTFVKPFNGSGTEQCQNVSFNNVAQQAFQIRPEALKNLTPTNNLIQNNQICMPTTQKNYQQPNYSVPAKVVIHPNMVANDYLNQRNNGQLDGSPQFNPQYQQIRLKAPIPHVSTTRQRVNSGGAILLQPVQQTPNHTNMPYYTSNIPVNREISSQSPTHLKHESNLIIPNEKSSPNVSNKNPTIRTFRNFFTPKLRRKTYELDKTEPVVYNKQNLFSSTNTPQNSTGPNVGNNARENMTGNNFPVQNNQYKKITPSTSYTDALNLAVAANAALSEAFHQSTPPTDTFQRTSSTNHITPLKTQKCKTQTSTVLPESLNTDEQAASEISPLPNEIVQTENKNRFSHGGKFIKHQKNMSLSPISSTVQSSQGDKSPIGKWTGTNKSQNLTVEQIFNTESKNGSPKPLINDKKPSDSINPSTETRRPQGRLRSTLRHAVTLSPCRRKPDLQSEQWNGAYLEPGSLALSSGFVSAGSIVNAAEDSTWQMNKDEPPGSSPKVKAIPPPVNVYDYPIVTNLEKDLNTIDCLINDTQNTQDEHVSQIKSHQDLKMSSNPTNINSVKQQRSVDNRIPPLQTLPPCKLLLGRVASNEDICIETETPFAFNIAATDKEICITRVASVGDLEYQQQQQQPQIENQEDPSSTNVDGQKYQNSQSINKKKKKGIPISLRLTFGSESKLNKSTSLNTAGEEQAITSQMKNYRAMYYVDIPQGCRTGELRRKTNRHKSASSVPNVTRYSLPCISYCEELPKPISLLPPLTVEKNR</sequence>
<reference evidence="3" key="2">
    <citation type="submission" date="2023-11" db="UniProtKB">
        <authorList>
            <consortium name="WormBaseParasite"/>
        </authorList>
    </citation>
    <scope>IDENTIFICATION</scope>
</reference>
<evidence type="ECO:0000256" key="1">
    <source>
        <dbReference type="SAM" id="MobiDB-lite"/>
    </source>
</evidence>
<name>A0AA85JXP8_TRIRE</name>
<protein>
    <submittedName>
        <fullName evidence="3">Uncharacterized protein</fullName>
    </submittedName>
</protein>
<feature type="compositionally biased region" description="Polar residues" evidence="1">
    <location>
        <begin position="7"/>
        <end position="17"/>
    </location>
</feature>
<accession>A0AA85JXP8</accession>
<feature type="region of interest" description="Disordered" evidence="1">
    <location>
        <begin position="1370"/>
        <end position="1448"/>
    </location>
</feature>
<feature type="region of interest" description="Disordered" evidence="1">
    <location>
        <begin position="1"/>
        <end position="27"/>
    </location>
</feature>
<feature type="compositionally biased region" description="Polar residues" evidence="1">
    <location>
        <begin position="653"/>
        <end position="670"/>
    </location>
</feature>
<reference evidence="2" key="1">
    <citation type="submission" date="2022-06" db="EMBL/GenBank/DDBJ databases">
        <authorList>
            <person name="Berger JAMES D."/>
            <person name="Berger JAMES D."/>
        </authorList>
    </citation>
    <scope>NUCLEOTIDE SEQUENCE [LARGE SCALE GENOMIC DNA]</scope>
</reference>
<feature type="region of interest" description="Disordered" evidence="1">
    <location>
        <begin position="653"/>
        <end position="673"/>
    </location>
</feature>
<organism evidence="2 3">
    <name type="scientific">Trichobilharzia regenti</name>
    <name type="common">Nasal bird schistosome</name>
    <dbReference type="NCBI Taxonomy" id="157069"/>
    <lineage>
        <taxon>Eukaryota</taxon>
        <taxon>Metazoa</taxon>
        <taxon>Spiralia</taxon>
        <taxon>Lophotrochozoa</taxon>
        <taxon>Platyhelminthes</taxon>
        <taxon>Trematoda</taxon>
        <taxon>Digenea</taxon>
        <taxon>Strigeidida</taxon>
        <taxon>Schistosomatoidea</taxon>
        <taxon>Schistosomatidae</taxon>
        <taxon>Trichobilharzia</taxon>
    </lineage>
</organism>
<feature type="compositionally biased region" description="Polar residues" evidence="1">
    <location>
        <begin position="1374"/>
        <end position="1390"/>
    </location>
</feature>
<feature type="compositionally biased region" description="Polar residues" evidence="1">
    <location>
        <begin position="1398"/>
        <end position="1419"/>
    </location>
</feature>
<keyword evidence="2" id="KW-1185">Reference proteome</keyword>
<feature type="compositionally biased region" description="Low complexity" evidence="1">
    <location>
        <begin position="554"/>
        <end position="571"/>
    </location>
</feature>
<feature type="compositionally biased region" description="Low complexity" evidence="1">
    <location>
        <begin position="459"/>
        <end position="472"/>
    </location>
</feature>
<feature type="region of interest" description="Disordered" evidence="1">
    <location>
        <begin position="1318"/>
        <end position="1354"/>
    </location>
</feature>
<feature type="region of interest" description="Disordered" evidence="1">
    <location>
        <begin position="459"/>
        <end position="495"/>
    </location>
</feature>
<feature type="compositionally biased region" description="Polar residues" evidence="1">
    <location>
        <begin position="1318"/>
        <end position="1341"/>
    </location>
</feature>
<feature type="compositionally biased region" description="Low complexity" evidence="1">
    <location>
        <begin position="250"/>
        <end position="264"/>
    </location>
</feature>
<feature type="compositionally biased region" description="Polar residues" evidence="1">
    <location>
        <begin position="1655"/>
        <end position="1672"/>
    </location>
</feature>
<dbReference type="Proteomes" id="UP000050795">
    <property type="component" value="Unassembled WGS sequence"/>
</dbReference>
<dbReference type="WBParaSite" id="TREG1_43000.3">
    <property type="protein sequence ID" value="TREG1_43000.3"/>
    <property type="gene ID" value="TREG1_43000"/>
</dbReference>
<feature type="compositionally biased region" description="Polar residues" evidence="1">
    <location>
        <begin position="473"/>
        <end position="495"/>
    </location>
</feature>
<feature type="region of interest" description="Disordered" evidence="1">
    <location>
        <begin position="1643"/>
        <end position="1677"/>
    </location>
</feature>
<feature type="region of interest" description="Disordered" evidence="1">
    <location>
        <begin position="236"/>
        <end position="276"/>
    </location>
</feature>
<evidence type="ECO:0000313" key="3">
    <source>
        <dbReference type="WBParaSite" id="TREG1_43000.3"/>
    </source>
</evidence>
<feature type="region of interest" description="Disordered" evidence="1">
    <location>
        <begin position="547"/>
        <end position="571"/>
    </location>
</feature>
<proteinExistence type="predicted"/>